<evidence type="ECO:0000256" key="4">
    <source>
        <dbReference type="ARBA" id="ARBA00022729"/>
    </source>
</evidence>
<dbReference type="InterPro" id="IPR057739">
    <property type="entry name" value="Glyco_hydro_29_N"/>
</dbReference>
<dbReference type="PANTHER" id="PTHR10030">
    <property type="entry name" value="ALPHA-L-FUCOSIDASE"/>
    <property type="match status" value="1"/>
</dbReference>
<evidence type="ECO:0000256" key="2">
    <source>
        <dbReference type="ARBA" id="ARBA00007951"/>
    </source>
</evidence>
<dbReference type="Proteomes" id="UP000613030">
    <property type="component" value="Unassembled WGS sequence"/>
</dbReference>
<comment type="similarity">
    <text evidence="2">Belongs to the glycosyl hydrolase 29 family.</text>
</comment>
<dbReference type="SMART" id="SM00812">
    <property type="entry name" value="Alpha_L_fucos"/>
    <property type="match status" value="1"/>
</dbReference>
<name>A0ABS1L0Y0_9BACT</name>
<evidence type="ECO:0000256" key="6">
    <source>
        <dbReference type="ARBA" id="ARBA00023295"/>
    </source>
</evidence>
<organism evidence="9 10">
    <name type="scientific">Chryseolinea lacunae</name>
    <dbReference type="NCBI Taxonomy" id="2801331"/>
    <lineage>
        <taxon>Bacteria</taxon>
        <taxon>Pseudomonadati</taxon>
        <taxon>Bacteroidota</taxon>
        <taxon>Cytophagia</taxon>
        <taxon>Cytophagales</taxon>
        <taxon>Fulvivirgaceae</taxon>
        <taxon>Chryseolinea</taxon>
    </lineage>
</organism>
<keyword evidence="10" id="KW-1185">Reference proteome</keyword>
<dbReference type="PRINTS" id="PR00741">
    <property type="entry name" value="GLHYDRLASE29"/>
</dbReference>
<comment type="function">
    <text evidence="1">Alpha-L-fucosidase is responsible for hydrolyzing the alpha-1,6-linked fucose joined to the reducing-end N-acetylglucosamine of the carbohydrate moieties of glycoproteins.</text>
</comment>
<dbReference type="InterPro" id="IPR000933">
    <property type="entry name" value="Glyco_hydro_29"/>
</dbReference>
<dbReference type="EMBL" id="JAERRB010000014">
    <property type="protein sequence ID" value="MBL0745178.1"/>
    <property type="molecule type" value="Genomic_DNA"/>
</dbReference>
<proteinExistence type="inferred from homology"/>
<dbReference type="SUPFAM" id="SSF51445">
    <property type="entry name" value="(Trans)glycosidases"/>
    <property type="match status" value="1"/>
</dbReference>
<comment type="caution">
    <text evidence="9">The sequence shown here is derived from an EMBL/GenBank/DDBJ whole genome shotgun (WGS) entry which is preliminary data.</text>
</comment>
<keyword evidence="4 7" id="KW-0732">Signal</keyword>
<evidence type="ECO:0000259" key="8">
    <source>
        <dbReference type="Pfam" id="PF01120"/>
    </source>
</evidence>
<feature type="chain" id="PRO_5047328776" description="alpha-L-fucosidase" evidence="7">
    <location>
        <begin position="39"/>
        <end position="449"/>
    </location>
</feature>
<evidence type="ECO:0000256" key="7">
    <source>
        <dbReference type="SAM" id="SignalP"/>
    </source>
</evidence>
<evidence type="ECO:0000256" key="1">
    <source>
        <dbReference type="ARBA" id="ARBA00004071"/>
    </source>
</evidence>
<evidence type="ECO:0000256" key="3">
    <source>
        <dbReference type="ARBA" id="ARBA00012662"/>
    </source>
</evidence>
<accession>A0ABS1L0Y0</accession>
<evidence type="ECO:0000313" key="10">
    <source>
        <dbReference type="Proteomes" id="UP000613030"/>
    </source>
</evidence>
<dbReference type="Pfam" id="PF01120">
    <property type="entry name" value="Alpha_L_fucos"/>
    <property type="match status" value="1"/>
</dbReference>
<reference evidence="9 10" key="1">
    <citation type="submission" date="2021-01" db="EMBL/GenBank/DDBJ databases">
        <title>Chryseolinea sp. Jin1 Genome sequencing and assembly.</title>
        <authorList>
            <person name="Kim I."/>
        </authorList>
    </citation>
    <scope>NUCLEOTIDE SEQUENCE [LARGE SCALE GENOMIC DNA]</scope>
    <source>
        <strain evidence="9 10">Jin1</strain>
    </source>
</reference>
<feature type="signal peptide" evidence="7">
    <location>
        <begin position="1"/>
        <end position="38"/>
    </location>
</feature>
<dbReference type="InterPro" id="IPR016286">
    <property type="entry name" value="FUC_metazoa-typ"/>
</dbReference>
<protein>
    <recommendedName>
        <fullName evidence="3">alpha-L-fucosidase</fullName>
        <ecNumber evidence="3">3.2.1.51</ecNumber>
    </recommendedName>
</protein>
<dbReference type="InterPro" id="IPR017853">
    <property type="entry name" value="GH"/>
</dbReference>
<keyword evidence="5" id="KW-0378">Hydrolase</keyword>
<dbReference type="EC" id="3.2.1.51" evidence="3"/>
<feature type="domain" description="Glycoside hydrolase family 29 N-terminal" evidence="8">
    <location>
        <begin position="30"/>
        <end position="361"/>
    </location>
</feature>
<dbReference type="RefSeq" id="WP_202015461.1">
    <property type="nucleotide sequence ID" value="NZ_JAERRB010000014.1"/>
</dbReference>
<keyword evidence="6" id="KW-0326">Glycosidase</keyword>
<sequence>MKTRRIPFILPTTTLGRKLCACLLLGFLSTAIHLPAQSYQPTPENQKNREWFQDAKFGLFIHWGVYSVLGDGEWVMNQQQIPLKAYEKIPAFFNPTEFDAKAWVQMAKAAGMKYITITSKHHDGFAMWDSKVSDYNIVKRTPYGKDVLKMLADECHKEGIKLFFYHSQLDWHHPDYFPRGNTGGSWTGRPENGDMNKYLDYMDAQLSELLTGYGEIAGIWFDGMWDKKDADWRLQKTYGLIHKLQPGALVGSNHHRTPYDGEDFQMFEKDLPGHNTTGFSAEQTVGALPKETCETINNAWGFNLKDDQHKSKKELVQYLVKAAGYGANFLLNVGPMPNGKIQPEHIASLQGVGQWLSVNGETVYGTRGGPLTARDWGVTTQKGNKVYIHILDWFDESITIPAWGKKIKSAKLFSDKTPVKFLENEYGITFRIPKAKLDDVDTIIEVELK</sequence>
<gene>
    <name evidence="9" type="ORF">JI741_28365</name>
</gene>
<dbReference type="PIRSF" id="PIRSF001092">
    <property type="entry name" value="Alpha-L-fucosidase"/>
    <property type="match status" value="1"/>
</dbReference>
<evidence type="ECO:0000313" key="9">
    <source>
        <dbReference type="EMBL" id="MBL0745178.1"/>
    </source>
</evidence>
<evidence type="ECO:0000256" key="5">
    <source>
        <dbReference type="ARBA" id="ARBA00022801"/>
    </source>
</evidence>
<dbReference type="Gene3D" id="3.20.20.80">
    <property type="entry name" value="Glycosidases"/>
    <property type="match status" value="1"/>
</dbReference>
<dbReference type="PANTHER" id="PTHR10030:SF37">
    <property type="entry name" value="ALPHA-L-FUCOSIDASE-RELATED"/>
    <property type="match status" value="1"/>
</dbReference>